<accession>A0A0D6B1R5</accession>
<gene>
    <name evidence="2" type="ORF">NHU_01892</name>
</gene>
<feature type="region of interest" description="Disordered" evidence="1">
    <location>
        <begin position="1"/>
        <end position="22"/>
    </location>
</feature>
<dbReference type="KEGG" id="rsu:NHU_01892"/>
<dbReference type="Proteomes" id="UP000064912">
    <property type="component" value="Chromosome"/>
</dbReference>
<reference evidence="2 3" key="1">
    <citation type="submission" date="2015-02" db="EMBL/GenBank/DDBJ databases">
        <title>Genome sequene of Rhodovulum sulfidophilum DSM 2351.</title>
        <authorList>
            <person name="Nagao N."/>
        </authorList>
    </citation>
    <scope>NUCLEOTIDE SEQUENCE [LARGE SCALE GENOMIC DNA]</scope>
    <source>
        <strain evidence="2 3">DSM 2351</strain>
    </source>
</reference>
<proteinExistence type="predicted"/>
<protein>
    <submittedName>
        <fullName evidence="2">Uncharacterized protein</fullName>
    </submittedName>
</protein>
<dbReference type="AlphaFoldDB" id="A0A0D6B1R5"/>
<evidence type="ECO:0000313" key="2">
    <source>
        <dbReference type="EMBL" id="BAQ69047.1"/>
    </source>
</evidence>
<dbReference type="EMBL" id="AP014800">
    <property type="protein sequence ID" value="BAQ69047.1"/>
    <property type="molecule type" value="Genomic_DNA"/>
</dbReference>
<evidence type="ECO:0000313" key="3">
    <source>
        <dbReference type="Proteomes" id="UP000064912"/>
    </source>
</evidence>
<organism evidence="2 3">
    <name type="scientific">Rhodovulum sulfidophilum</name>
    <name type="common">Rhodobacter sulfidophilus</name>
    <dbReference type="NCBI Taxonomy" id="35806"/>
    <lineage>
        <taxon>Bacteria</taxon>
        <taxon>Pseudomonadati</taxon>
        <taxon>Pseudomonadota</taxon>
        <taxon>Alphaproteobacteria</taxon>
        <taxon>Rhodobacterales</taxon>
        <taxon>Paracoccaceae</taxon>
        <taxon>Rhodovulum</taxon>
    </lineage>
</organism>
<name>A0A0D6B1R5_RHOSU</name>
<sequence length="87" mass="8738">MADGREAVNRGARHGPAASPKDVAAARFVRPLPACAAPRLFGRVAGPGPLLPRYGAVNAAAGLTRPVPKASMQANQIAAPPPNAPAP</sequence>
<evidence type="ECO:0000256" key="1">
    <source>
        <dbReference type="SAM" id="MobiDB-lite"/>
    </source>
</evidence>